<dbReference type="GO" id="GO:0016791">
    <property type="term" value="F:phosphatase activity"/>
    <property type="evidence" value="ECO:0007669"/>
    <property type="project" value="InterPro"/>
</dbReference>
<comment type="cofactor">
    <cofactor evidence="1 8">
        <name>Mg(2+)</name>
        <dbReference type="ChEBI" id="CHEBI:18420"/>
    </cofactor>
</comment>
<feature type="binding site" evidence="7">
    <location>
        <position position="20"/>
    </location>
    <ligand>
        <name>substrate</name>
    </ligand>
</feature>
<feature type="binding site" evidence="7">
    <location>
        <position position="99"/>
    </location>
    <ligand>
        <name>substrate</name>
    </ligand>
</feature>
<dbReference type="AlphaFoldDB" id="A0A482W9S6"/>
<keyword evidence="3 8" id="KW-0479">Metal-binding</keyword>
<dbReference type="NCBIfam" id="TIGR01488">
    <property type="entry name" value="HAD-SF-IB"/>
    <property type="match status" value="1"/>
</dbReference>
<dbReference type="PANTHER" id="PTHR20889:SF12">
    <property type="entry name" value="LP01149P"/>
    <property type="match status" value="1"/>
</dbReference>
<evidence type="ECO:0000256" key="6">
    <source>
        <dbReference type="PIRSR" id="PIRSR031051-1"/>
    </source>
</evidence>
<accession>A0A482W9S6</accession>
<feature type="binding site" evidence="8">
    <location>
        <position position="9"/>
    </location>
    <ligand>
        <name>Mg(2+)</name>
        <dbReference type="ChEBI" id="CHEBI:18420"/>
    </ligand>
</feature>
<evidence type="ECO:0000256" key="2">
    <source>
        <dbReference type="ARBA" id="ARBA00008541"/>
    </source>
</evidence>
<evidence type="ECO:0000256" key="8">
    <source>
        <dbReference type="PIRSR" id="PIRSR031051-3"/>
    </source>
</evidence>
<dbReference type="InterPro" id="IPR016965">
    <property type="entry name" value="Pase_PHOSPHO-typ"/>
</dbReference>
<evidence type="ECO:0000313" key="9">
    <source>
        <dbReference type="EMBL" id="RZC41263.1"/>
    </source>
</evidence>
<dbReference type="OrthoDB" id="10267182at2759"/>
<dbReference type="PANTHER" id="PTHR20889">
    <property type="entry name" value="PHOSPHATASE, ORPHAN 1, 2"/>
    <property type="match status" value="1"/>
</dbReference>
<comment type="caution">
    <text evidence="9">The sequence shown here is derived from an EMBL/GenBank/DDBJ whole genome shotgun (WGS) entry which is preliminary data.</text>
</comment>
<dbReference type="SUPFAM" id="SSF56784">
    <property type="entry name" value="HAD-like"/>
    <property type="match status" value="1"/>
</dbReference>
<dbReference type="InterPro" id="IPR036412">
    <property type="entry name" value="HAD-like_sf"/>
</dbReference>
<dbReference type="Proteomes" id="UP000292052">
    <property type="component" value="Unassembled WGS sequence"/>
</dbReference>
<dbReference type="PIRSF" id="PIRSF031051">
    <property type="entry name" value="PyrdxlP_Pase_PHOSPHO2"/>
    <property type="match status" value="1"/>
</dbReference>
<evidence type="ECO:0000256" key="3">
    <source>
        <dbReference type="ARBA" id="ARBA00022723"/>
    </source>
</evidence>
<evidence type="ECO:0000256" key="7">
    <source>
        <dbReference type="PIRSR" id="PIRSR031051-2"/>
    </source>
</evidence>
<evidence type="ECO:0000313" key="10">
    <source>
        <dbReference type="Proteomes" id="UP000292052"/>
    </source>
</evidence>
<dbReference type="EMBL" id="QDEB01018876">
    <property type="protein sequence ID" value="RZC41263.1"/>
    <property type="molecule type" value="Genomic_DNA"/>
</dbReference>
<keyword evidence="10" id="KW-1185">Reference proteome</keyword>
<name>A0A482W9S6_ASBVE</name>
<dbReference type="GO" id="GO:0046872">
    <property type="term" value="F:metal ion binding"/>
    <property type="evidence" value="ECO:0007669"/>
    <property type="project" value="UniProtKB-KW"/>
</dbReference>
<keyword evidence="4" id="KW-0378">Hydrolase</keyword>
<dbReference type="InterPro" id="IPR023214">
    <property type="entry name" value="HAD_sf"/>
</dbReference>
<dbReference type="Gene3D" id="3.40.50.1000">
    <property type="entry name" value="HAD superfamily/HAD-like"/>
    <property type="match status" value="1"/>
</dbReference>
<gene>
    <name evidence="9" type="ORF">BDFB_009168</name>
</gene>
<organism evidence="9 10">
    <name type="scientific">Asbolus verrucosus</name>
    <name type="common">Desert ironclad beetle</name>
    <dbReference type="NCBI Taxonomy" id="1661398"/>
    <lineage>
        <taxon>Eukaryota</taxon>
        <taxon>Metazoa</taxon>
        <taxon>Ecdysozoa</taxon>
        <taxon>Arthropoda</taxon>
        <taxon>Hexapoda</taxon>
        <taxon>Insecta</taxon>
        <taxon>Pterygota</taxon>
        <taxon>Neoptera</taxon>
        <taxon>Endopterygota</taxon>
        <taxon>Coleoptera</taxon>
        <taxon>Polyphaga</taxon>
        <taxon>Cucujiformia</taxon>
        <taxon>Tenebrionidae</taxon>
        <taxon>Pimeliinae</taxon>
        <taxon>Asbolus</taxon>
    </lineage>
</organism>
<evidence type="ECO:0000256" key="4">
    <source>
        <dbReference type="ARBA" id="ARBA00022801"/>
    </source>
</evidence>
<reference evidence="9 10" key="1">
    <citation type="submission" date="2017-03" db="EMBL/GenBank/DDBJ databases">
        <title>Genome of the blue death feigning beetle - Asbolus verrucosus.</title>
        <authorList>
            <person name="Rider S.D."/>
        </authorList>
    </citation>
    <scope>NUCLEOTIDE SEQUENCE [LARGE SCALE GENOMIC DNA]</scope>
    <source>
        <strain evidence="9">Butters</strain>
        <tissue evidence="9">Head and leg muscle</tissue>
    </source>
</reference>
<feature type="active site" description="Nucleophile" evidence="6">
    <location>
        <position position="9"/>
    </location>
</feature>
<dbReference type="NCBIfam" id="TIGR01489">
    <property type="entry name" value="DKMTPPase-SF"/>
    <property type="match status" value="1"/>
</dbReference>
<comment type="similarity">
    <text evidence="2">Belongs to the HAD-like hydrolase superfamily. PHOSPHO family.</text>
</comment>
<sequence>MRKTLAAFDFDHTIIDDNSDTAAVSLVGKNNIPQEVKDLQYRAGWTSFMQGIFNLLFEQGVNENTIKELVENLPLVTGMFNLIKELKKTGSYDIIIISDCNSYFIKTYLQKHNLANDVMKIFTNPAKFVNGKLIISPYHDQTSCKLSTRNLCKGQILEEFVNEQQKKAVVYDRIVYVGDGVNDFCPTLRLSKNDVICARNKYKLHDLILKAQAGKSFDNSGMVHNIKADIVVWDDGDDILQKIKK</sequence>
<feature type="binding site" evidence="8">
    <location>
        <position position="11"/>
    </location>
    <ligand>
        <name>Mg(2+)</name>
        <dbReference type="ChEBI" id="CHEBI:18420"/>
    </ligand>
</feature>
<protein>
    <submittedName>
        <fullName evidence="9">Put Phosphatase and/or HAD domain containing protein</fullName>
    </submittedName>
</protein>
<proteinExistence type="inferred from homology"/>
<dbReference type="Pfam" id="PF06888">
    <property type="entry name" value="Put_Phosphatase"/>
    <property type="match status" value="1"/>
</dbReference>
<dbReference type="InterPro" id="IPR006384">
    <property type="entry name" value="HAD_hydro_PyrdxlP_Pase-like"/>
</dbReference>
<evidence type="ECO:0000256" key="5">
    <source>
        <dbReference type="ARBA" id="ARBA00022842"/>
    </source>
</evidence>
<keyword evidence="5 8" id="KW-0460">Magnesium</keyword>
<feature type="binding site" evidence="8">
    <location>
        <position position="179"/>
    </location>
    <ligand>
        <name>Mg(2+)</name>
        <dbReference type="ChEBI" id="CHEBI:18420"/>
    </ligand>
</feature>
<dbReference type="STRING" id="1661398.A0A482W9S6"/>
<feature type="active site" description="Proton donor" evidence="6">
    <location>
        <position position="11"/>
    </location>
</feature>
<evidence type="ECO:0000256" key="1">
    <source>
        <dbReference type="ARBA" id="ARBA00001946"/>
    </source>
</evidence>